<sequence>MSFGVVVEDLMLSLVAGSALVLAGLAAVALAQLAAKQRQMVPVRVRARRTHR</sequence>
<keyword evidence="3" id="KW-1185">Reference proteome</keyword>
<accession>A0ABU1KGJ0</accession>
<dbReference type="RefSeq" id="WP_169122670.1">
    <property type="nucleotide sequence ID" value="NZ_BSDO01000003.1"/>
</dbReference>
<name>A0ABU1KGJ0_XANFL</name>
<keyword evidence="1" id="KW-1133">Transmembrane helix</keyword>
<comment type="caution">
    <text evidence="2">The sequence shown here is derived from an EMBL/GenBank/DDBJ whole genome shotgun (WGS) entry which is preliminary data.</text>
</comment>
<dbReference type="EMBL" id="JAVDPY010000004">
    <property type="protein sequence ID" value="MDR6333953.1"/>
    <property type="molecule type" value="Genomic_DNA"/>
</dbReference>
<proteinExistence type="predicted"/>
<gene>
    <name evidence="2" type="ORF">GGQ86_002429</name>
</gene>
<evidence type="ECO:0000256" key="1">
    <source>
        <dbReference type="SAM" id="Phobius"/>
    </source>
</evidence>
<organism evidence="2 3">
    <name type="scientific">Xanthobacter flavus</name>
    <dbReference type="NCBI Taxonomy" id="281"/>
    <lineage>
        <taxon>Bacteria</taxon>
        <taxon>Pseudomonadati</taxon>
        <taxon>Pseudomonadota</taxon>
        <taxon>Alphaproteobacteria</taxon>
        <taxon>Hyphomicrobiales</taxon>
        <taxon>Xanthobacteraceae</taxon>
        <taxon>Xanthobacter</taxon>
    </lineage>
</organism>
<evidence type="ECO:0000313" key="2">
    <source>
        <dbReference type="EMBL" id="MDR6333953.1"/>
    </source>
</evidence>
<feature type="transmembrane region" description="Helical" evidence="1">
    <location>
        <begin position="12"/>
        <end position="35"/>
    </location>
</feature>
<keyword evidence="1" id="KW-0812">Transmembrane</keyword>
<protein>
    <submittedName>
        <fullName evidence="2">Uncharacterized protein</fullName>
    </submittedName>
</protein>
<keyword evidence="1" id="KW-0472">Membrane</keyword>
<evidence type="ECO:0000313" key="3">
    <source>
        <dbReference type="Proteomes" id="UP001245370"/>
    </source>
</evidence>
<dbReference type="GeneID" id="95763131"/>
<reference evidence="2 3" key="1">
    <citation type="submission" date="2023-07" db="EMBL/GenBank/DDBJ databases">
        <title>Genomic Encyclopedia of Type Strains, Phase IV (KMG-IV): sequencing the most valuable type-strain genomes for metagenomic binning, comparative biology and taxonomic classification.</title>
        <authorList>
            <person name="Goeker M."/>
        </authorList>
    </citation>
    <scope>NUCLEOTIDE SEQUENCE [LARGE SCALE GENOMIC DNA]</scope>
    <source>
        <strain evidence="2 3">DSM 338</strain>
    </source>
</reference>
<dbReference type="Proteomes" id="UP001245370">
    <property type="component" value="Unassembled WGS sequence"/>
</dbReference>